<dbReference type="STRING" id="1082933.A6B35_15290"/>
<evidence type="ECO:0000256" key="2">
    <source>
        <dbReference type="ARBA" id="ARBA00023125"/>
    </source>
</evidence>
<accession>G6YIT4</accession>
<evidence type="ECO:0000313" key="5">
    <source>
        <dbReference type="EMBL" id="EHH05889.1"/>
    </source>
</evidence>
<dbReference type="GO" id="GO:0003700">
    <property type="term" value="F:DNA-binding transcription factor activity"/>
    <property type="evidence" value="ECO:0007669"/>
    <property type="project" value="InterPro"/>
</dbReference>
<evidence type="ECO:0000259" key="4">
    <source>
        <dbReference type="PROSITE" id="PS50987"/>
    </source>
</evidence>
<dbReference type="Gene3D" id="1.10.10.10">
    <property type="entry name" value="Winged helix-like DNA-binding domain superfamily/Winged helix DNA-binding domain"/>
    <property type="match status" value="1"/>
</dbReference>
<dbReference type="InterPro" id="IPR036390">
    <property type="entry name" value="WH_DNA-bd_sf"/>
</dbReference>
<protein>
    <submittedName>
        <fullName evidence="5">Regulatory protein ArsR</fullName>
    </submittedName>
</protein>
<dbReference type="PRINTS" id="PR00778">
    <property type="entry name" value="HTHARSR"/>
</dbReference>
<dbReference type="CDD" id="cd00090">
    <property type="entry name" value="HTH_ARSR"/>
    <property type="match status" value="1"/>
</dbReference>
<dbReference type="SMART" id="SM00418">
    <property type="entry name" value="HTH_ARSR"/>
    <property type="match status" value="1"/>
</dbReference>
<gene>
    <name evidence="5" type="ORF">MEA186_29547</name>
</gene>
<dbReference type="InterPro" id="IPR001845">
    <property type="entry name" value="HTH_ArsR_DNA-bd_dom"/>
</dbReference>
<dbReference type="NCBIfam" id="NF033788">
    <property type="entry name" value="HTH_metalloreg"/>
    <property type="match status" value="1"/>
</dbReference>
<dbReference type="PROSITE" id="PS50987">
    <property type="entry name" value="HTH_ARSR_2"/>
    <property type="match status" value="1"/>
</dbReference>
<evidence type="ECO:0000313" key="6">
    <source>
        <dbReference type="Proteomes" id="UP000002949"/>
    </source>
</evidence>
<evidence type="ECO:0000256" key="3">
    <source>
        <dbReference type="ARBA" id="ARBA00023163"/>
    </source>
</evidence>
<dbReference type="EMBL" id="AGSN01000206">
    <property type="protein sequence ID" value="EHH05889.1"/>
    <property type="molecule type" value="Genomic_DNA"/>
</dbReference>
<feature type="domain" description="HTH arsR-type" evidence="4">
    <location>
        <begin position="15"/>
        <end position="109"/>
    </location>
</feature>
<dbReference type="PANTHER" id="PTHR43132">
    <property type="entry name" value="ARSENICAL RESISTANCE OPERON REPRESSOR ARSR-RELATED"/>
    <property type="match status" value="1"/>
</dbReference>
<keyword evidence="6" id="KW-1185">Reference proteome</keyword>
<dbReference type="InterPro" id="IPR011991">
    <property type="entry name" value="ArsR-like_HTH"/>
</dbReference>
<dbReference type="GO" id="GO:0003677">
    <property type="term" value="F:DNA binding"/>
    <property type="evidence" value="ECO:0007669"/>
    <property type="project" value="UniProtKB-KW"/>
</dbReference>
<dbReference type="PATRIC" id="fig|1082933.3.peg.5742"/>
<dbReference type="InterPro" id="IPR051011">
    <property type="entry name" value="Metal_resp_trans_reg"/>
</dbReference>
<dbReference type="NCBIfam" id="NF040642">
    <property type="entry name" value="sulf_sens_BigR"/>
    <property type="match status" value="1"/>
</dbReference>
<dbReference type="AlphaFoldDB" id="G6YIT4"/>
<reference evidence="5 6" key="1">
    <citation type="journal article" date="2012" name="J. Bacteriol.">
        <title>Draft Genome Sequence of Plant Growth-Promoting Rhizobium Mesorhizobium amorphae, Isolated from Zinc-Lead Mine Tailings.</title>
        <authorList>
            <person name="Hao X."/>
            <person name="Lin Y."/>
            <person name="Johnstone L."/>
            <person name="Baltrus D.A."/>
            <person name="Miller S.J."/>
            <person name="Wei G."/>
            <person name="Rensing C."/>
        </authorList>
    </citation>
    <scope>NUCLEOTIDE SEQUENCE [LARGE SCALE GENOMIC DNA]</scope>
    <source>
        <strain evidence="5 6">CCNWGS0123</strain>
    </source>
</reference>
<keyword evidence="2" id="KW-0238">DNA-binding</keyword>
<dbReference type="Proteomes" id="UP000002949">
    <property type="component" value="Unassembled WGS sequence"/>
</dbReference>
<name>G6YIT4_9HYPH</name>
<keyword evidence="1" id="KW-0805">Transcription regulation</keyword>
<proteinExistence type="predicted"/>
<dbReference type="PANTHER" id="PTHR43132:SF2">
    <property type="entry name" value="ARSENICAL RESISTANCE OPERON REPRESSOR ARSR-RELATED"/>
    <property type="match status" value="1"/>
</dbReference>
<evidence type="ECO:0000256" key="1">
    <source>
        <dbReference type="ARBA" id="ARBA00023015"/>
    </source>
</evidence>
<organism evidence="5 6">
    <name type="scientific">Mesorhizobium amorphae CCNWGS0123</name>
    <dbReference type="NCBI Taxonomy" id="1082933"/>
    <lineage>
        <taxon>Bacteria</taxon>
        <taxon>Pseudomonadati</taxon>
        <taxon>Pseudomonadota</taxon>
        <taxon>Alphaproteobacteria</taxon>
        <taxon>Hyphomicrobiales</taxon>
        <taxon>Phyllobacteriaceae</taxon>
        <taxon>Mesorhizobium</taxon>
    </lineage>
</organism>
<dbReference type="eggNOG" id="COG0640">
    <property type="taxonomic scope" value="Bacteria"/>
</dbReference>
<dbReference type="SUPFAM" id="SSF46785">
    <property type="entry name" value="Winged helix' DNA-binding domain"/>
    <property type="match status" value="1"/>
</dbReference>
<sequence>MIMTMLAKAAMTRADMEGKAGEVAGLLRTLSHPARLMIVCTLVEGEYAVGQLEEELGIHQPSLSQQLTVLRDAGIVETRREAKQIFYRLTEARAARLVEALYTIFCAEAAAP</sequence>
<keyword evidence="3" id="KW-0804">Transcription</keyword>
<dbReference type="InterPro" id="IPR036388">
    <property type="entry name" value="WH-like_DNA-bd_sf"/>
</dbReference>
<dbReference type="Pfam" id="PF01022">
    <property type="entry name" value="HTH_5"/>
    <property type="match status" value="1"/>
</dbReference>